<dbReference type="PANTHER" id="PTHR11857">
    <property type="entry name" value="ODORANT BINDING PROTEIN-RELATED"/>
    <property type="match status" value="1"/>
</dbReference>
<dbReference type="SUPFAM" id="SSF47565">
    <property type="entry name" value="Insect pheromone/odorant-binding proteins"/>
    <property type="match status" value="2"/>
</dbReference>
<reference evidence="3 4" key="1">
    <citation type="journal article" date="2015" name="Nat. Commun.">
        <title>Lucilia cuprina genome unlocks parasitic fly biology to underpin future interventions.</title>
        <authorList>
            <person name="Anstead C.A."/>
            <person name="Korhonen P.K."/>
            <person name="Young N.D."/>
            <person name="Hall R.S."/>
            <person name="Jex A.R."/>
            <person name="Murali S.C."/>
            <person name="Hughes D.S."/>
            <person name="Lee S.F."/>
            <person name="Perry T."/>
            <person name="Stroehlein A.J."/>
            <person name="Ansell B.R."/>
            <person name="Breugelmans B."/>
            <person name="Hofmann A."/>
            <person name="Qu J."/>
            <person name="Dugan S."/>
            <person name="Lee S.L."/>
            <person name="Chao H."/>
            <person name="Dinh H."/>
            <person name="Han Y."/>
            <person name="Doddapaneni H.V."/>
            <person name="Worley K.C."/>
            <person name="Muzny D.M."/>
            <person name="Ioannidis P."/>
            <person name="Waterhouse R.M."/>
            <person name="Zdobnov E.M."/>
            <person name="James P.J."/>
            <person name="Bagnall N.H."/>
            <person name="Kotze A.C."/>
            <person name="Gibbs R.A."/>
            <person name="Richards S."/>
            <person name="Batterham P."/>
            <person name="Gasser R.B."/>
        </authorList>
    </citation>
    <scope>NUCLEOTIDE SEQUENCE [LARGE SCALE GENOMIC DNA]</scope>
    <source>
        <strain evidence="3 4">LS</strain>
        <tissue evidence="3">Full body</tissue>
    </source>
</reference>
<evidence type="ECO:0000313" key="4">
    <source>
        <dbReference type="Proteomes" id="UP000037069"/>
    </source>
</evidence>
<dbReference type="EMBL" id="JRES01000943">
    <property type="protein sequence ID" value="KNC26975.1"/>
    <property type="molecule type" value="Genomic_DNA"/>
</dbReference>
<dbReference type="GO" id="GO:0007608">
    <property type="term" value="P:sensory perception of smell"/>
    <property type="evidence" value="ECO:0007669"/>
    <property type="project" value="TreeGrafter"/>
</dbReference>
<comment type="caution">
    <text evidence="3">The sequence shown here is derived from an EMBL/GenBank/DDBJ whole genome shotgun (WGS) entry which is preliminary data.</text>
</comment>
<dbReference type="Proteomes" id="UP000037069">
    <property type="component" value="Unassembled WGS sequence"/>
</dbReference>
<dbReference type="CDD" id="cd23992">
    <property type="entry name" value="PBP_GOBP"/>
    <property type="match status" value="2"/>
</dbReference>
<accession>A0A0L0C3V5</accession>
<gene>
    <name evidence="3" type="ORF">FF38_09252</name>
</gene>
<dbReference type="Pfam" id="PF01395">
    <property type="entry name" value="PBP_GOBP"/>
    <property type="match status" value="2"/>
</dbReference>
<dbReference type="OrthoDB" id="6595846at2759"/>
<dbReference type="GO" id="GO:0005615">
    <property type="term" value="C:extracellular space"/>
    <property type="evidence" value="ECO:0007669"/>
    <property type="project" value="TreeGrafter"/>
</dbReference>
<dbReference type="InterPro" id="IPR006170">
    <property type="entry name" value="PBP/GOBP"/>
</dbReference>
<proteinExistence type="predicted"/>
<keyword evidence="1 2" id="KW-0732">Signal</keyword>
<dbReference type="Gene3D" id="1.10.238.20">
    <property type="entry name" value="Pheromone/general odorant binding protein domain"/>
    <property type="match status" value="2"/>
</dbReference>
<name>A0A0L0C3V5_LUCCU</name>
<dbReference type="GO" id="GO:0005549">
    <property type="term" value="F:odorant binding"/>
    <property type="evidence" value="ECO:0007669"/>
    <property type="project" value="InterPro"/>
</dbReference>
<dbReference type="AlphaFoldDB" id="A0A0L0C3V5"/>
<feature type="signal peptide" evidence="2">
    <location>
        <begin position="1"/>
        <end position="19"/>
    </location>
</feature>
<dbReference type="InterPro" id="IPR036728">
    <property type="entry name" value="PBP_GOBP_sf"/>
</dbReference>
<evidence type="ECO:0000256" key="2">
    <source>
        <dbReference type="SAM" id="SignalP"/>
    </source>
</evidence>
<feature type="chain" id="PRO_5005535744" evidence="2">
    <location>
        <begin position="20"/>
        <end position="283"/>
    </location>
</feature>
<evidence type="ECO:0000256" key="1">
    <source>
        <dbReference type="ARBA" id="ARBA00022729"/>
    </source>
</evidence>
<dbReference type="PANTHER" id="PTHR11857:SF42">
    <property type="entry name" value="GENERAL ODORANT-BINDING PROTEIN 19D-RELATED"/>
    <property type="match status" value="1"/>
</dbReference>
<evidence type="ECO:0000313" key="3">
    <source>
        <dbReference type="EMBL" id="KNC26975.1"/>
    </source>
</evidence>
<sequence length="283" mass="30580">MKFLVVLGSLILAVCNIKAEISKDEAMAIATSCKEETGSSDADFESVVKHQAAPSEEAKCMLACVLKKYGVMGDNGKLIKDVAIEISESLITGDDDKAHIADIIESCDALDVSDEHCEAAHEYGECWRNEVKTKGISPDHLFLIVFGFLILAACTVRSELTKEEAVAIATGCKEEAGASDADFEAMVKHQPAETTEGKCMRACTLKKFGVMSEEGKMLKDEAIELAKALIKDEEKKELVTEVIEACEGIEVSDDHCEAAEEYGHCLKTEFESKGIASAEDLVA</sequence>
<organism evidence="3 4">
    <name type="scientific">Lucilia cuprina</name>
    <name type="common">Green bottle fly</name>
    <name type="synonym">Australian sheep blowfly</name>
    <dbReference type="NCBI Taxonomy" id="7375"/>
    <lineage>
        <taxon>Eukaryota</taxon>
        <taxon>Metazoa</taxon>
        <taxon>Ecdysozoa</taxon>
        <taxon>Arthropoda</taxon>
        <taxon>Hexapoda</taxon>
        <taxon>Insecta</taxon>
        <taxon>Pterygota</taxon>
        <taxon>Neoptera</taxon>
        <taxon>Endopterygota</taxon>
        <taxon>Diptera</taxon>
        <taxon>Brachycera</taxon>
        <taxon>Muscomorpha</taxon>
        <taxon>Oestroidea</taxon>
        <taxon>Calliphoridae</taxon>
        <taxon>Luciliinae</taxon>
        <taxon>Lucilia</taxon>
    </lineage>
</organism>
<dbReference type="SMART" id="SM00708">
    <property type="entry name" value="PhBP"/>
    <property type="match status" value="2"/>
</dbReference>
<keyword evidence="4" id="KW-1185">Reference proteome</keyword>
<protein>
    <submittedName>
        <fullName evidence="3">Pheromone-binding protein-related protein 2</fullName>
    </submittedName>
</protein>